<feature type="domain" description="ChsH2 rubredoxin-like zinc ribbon" evidence="2">
    <location>
        <begin position="15"/>
        <end position="44"/>
    </location>
</feature>
<evidence type="ECO:0000313" key="3">
    <source>
        <dbReference type="EMBL" id="EZQ06920.1"/>
    </source>
</evidence>
<dbReference type="STRING" id="1160895.CM19_06005"/>
<dbReference type="Pfam" id="PF01796">
    <property type="entry name" value="OB_ChsH2_C"/>
    <property type="match status" value="1"/>
</dbReference>
<dbReference type="GO" id="GO:0003677">
    <property type="term" value="F:DNA binding"/>
    <property type="evidence" value="ECO:0007669"/>
    <property type="project" value="UniProtKB-KW"/>
</dbReference>
<dbReference type="Pfam" id="PF12172">
    <property type="entry name" value="zf-ChsH2"/>
    <property type="match status" value="1"/>
</dbReference>
<dbReference type="InterPro" id="IPR002878">
    <property type="entry name" value="ChsH2_C"/>
</dbReference>
<dbReference type="RefSeq" id="WP_048099640.1">
    <property type="nucleotide sequence ID" value="NZ_JFZT01000039.1"/>
</dbReference>
<accession>A0A031LQB3</accession>
<keyword evidence="3" id="KW-0238">DNA-binding</keyword>
<protein>
    <submittedName>
        <fullName evidence="3">DNA-binding protein</fullName>
    </submittedName>
</protein>
<dbReference type="InterPro" id="IPR022002">
    <property type="entry name" value="ChsH2_Znr"/>
</dbReference>
<evidence type="ECO:0000259" key="1">
    <source>
        <dbReference type="Pfam" id="PF01796"/>
    </source>
</evidence>
<organism evidence="3 4">
    <name type="scientific">Candidatus Acidianus copahuensis</name>
    <dbReference type="NCBI Taxonomy" id="1160895"/>
    <lineage>
        <taxon>Archaea</taxon>
        <taxon>Thermoproteota</taxon>
        <taxon>Thermoprotei</taxon>
        <taxon>Sulfolobales</taxon>
        <taxon>Sulfolobaceae</taxon>
        <taxon>Acidianus</taxon>
    </lineage>
</organism>
<dbReference type="PANTHER" id="PTHR34075">
    <property type="entry name" value="BLR3430 PROTEIN"/>
    <property type="match status" value="1"/>
</dbReference>
<dbReference type="OrthoDB" id="9573at2157"/>
<dbReference type="AlphaFoldDB" id="A0A031LQB3"/>
<comment type="caution">
    <text evidence="3">The sequence shown here is derived from an EMBL/GenBank/DDBJ whole genome shotgun (WGS) entry which is preliminary data.</text>
</comment>
<dbReference type="EMBL" id="JFZT01000039">
    <property type="protein sequence ID" value="EZQ06920.1"/>
    <property type="molecule type" value="Genomic_DNA"/>
</dbReference>
<keyword evidence="4" id="KW-1185">Reference proteome</keyword>
<evidence type="ECO:0000259" key="2">
    <source>
        <dbReference type="Pfam" id="PF12172"/>
    </source>
</evidence>
<dbReference type="InterPro" id="IPR012340">
    <property type="entry name" value="NA-bd_OB-fold"/>
</dbReference>
<evidence type="ECO:0000313" key="4">
    <source>
        <dbReference type="Proteomes" id="UP000024332"/>
    </source>
</evidence>
<sequence>MNVFPPQVWREKETLYRLIGGKCNCGNVIFPYSPVCNKCGSTSVSKIKLSGKGILLQYTVTYQHRPGFEKTQPTYVGLIKLQEGPEIIAPLTDVDEGELKEGDKVEAVIRRIKSDSNNGLIVYGTKFRLIKDGDK</sequence>
<gene>
    <name evidence="3" type="ORF">CM19_06005</name>
</gene>
<feature type="domain" description="ChsH2 C-terminal OB-fold" evidence="1">
    <location>
        <begin position="48"/>
        <end position="110"/>
    </location>
</feature>
<dbReference type="InterPro" id="IPR052513">
    <property type="entry name" value="Thioester_dehydratase-like"/>
</dbReference>
<dbReference type="Proteomes" id="UP000024332">
    <property type="component" value="Unassembled WGS sequence"/>
</dbReference>
<proteinExistence type="predicted"/>
<name>A0A031LQB3_9CREN</name>
<dbReference type="SUPFAM" id="SSF50249">
    <property type="entry name" value="Nucleic acid-binding proteins"/>
    <property type="match status" value="1"/>
</dbReference>
<reference evidence="3 4" key="1">
    <citation type="submission" date="2014-03" db="EMBL/GenBank/DDBJ databases">
        <title>Draft genome sequence of the novel thermoacidophilic archaea Acidianus copahuensis ALE1 strain, isolated from Copahue volcanic area in Neuquen Argentina.</title>
        <authorList>
            <person name="Urbieta M.S."/>
            <person name="Rascovan N."/>
            <person name="Castro C."/>
            <person name="Revale S."/>
            <person name="Giaveno M.A."/>
            <person name="Vazquez M.P."/>
            <person name="Donati E.R."/>
        </authorList>
    </citation>
    <scope>NUCLEOTIDE SEQUENCE [LARGE SCALE GENOMIC DNA]</scope>
    <source>
        <strain evidence="3 4">ALE1</strain>
    </source>
</reference>
<dbReference type="PANTHER" id="PTHR34075:SF5">
    <property type="entry name" value="BLR3430 PROTEIN"/>
    <property type="match status" value="1"/>
</dbReference>